<keyword evidence="1" id="KW-0677">Repeat</keyword>
<keyword evidence="3" id="KW-1185">Reference proteome</keyword>
<gene>
    <name evidence="2" type="ORF">HAX54_037407</name>
</gene>
<accession>A0ABS8SGU9</accession>
<dbReference type="InterPro" id="IPR046960">
    <property type="entry name" value="PPR_At4g14850-like_plant"/>
</dbReference>
<name>A0ABS8SGU9_DATST</name>
<reference evidence="2 3" key="1">
    <citation type="journal article" date="2021" name="BMC Genomics">
        <title>Datura genome reveals duplications of psychoactive alkaloid biosynthetic genes and high mutation rate following tissue culture.</title>
        <authorList>
            <person name="Rajewski A."/>
            <person name="Carter-House D."/>
            <person name="Stajich J."/>
            <person name="Litt A."/>
        </authorList>
    </citation>
    <scope>NUCLEOTIDE SEQUENCE [LARGE SCALE GENOMIC DNA]</scope>
    <source>
        <strain evidence="2">AR-01</strain>
    </source>
</reference>
<comment type="caution">
    <text evidence="2">The sequence shown here is derived from an EMBL/GenBank/DDBJ whole genome shotgun (WGS) entry which is preliminary data.</text>
</comment>
<protein>
    <recommendedName>
        <fullName evidence="4">Pentatricopeptide repeat-containing protein</fullName>
    </recommendedName>
</protein>
<evidence type="ECO:0008006" key="4">
    <source>
        <dbReference type="Google" id="ProtNLM"/>
    </source>
</evidence>
<evidence type="ECO:0000313" key="3">
    <source>
        <dbReference type="Proteomes" id="UP000823775"/>
    </source>
</evidence>
<sequence>MNQCKDAIELFNQMVTLNVKFDNIALVSALSACAQLGELEMGKTIHDYIITKGIAMDSYLCTGLVDLYAKCGCIEIARELFETSKEKKVFTWNAMLVGLAMHGHGQLLFDYFSRMQETGVAWIGDLFGTVGGM</sequence>
<dbReference type="EMBL" id="JACEIK010000501">
    <property type="protein sequence ID" value="MCD7458142.1"/>
    <property type="molecule type" value="Genomic_DNA"/>
</dbReference>
<dbReference type="InterPro" id="IPR011990">
    <property type="entry name" value="TPR-like_helical_dom_sf"/>
</dbReference>
<evidence type="ECO:0000313" key="2">
    <source>
        <dbReference type="EMBL" id="MCD7458142.1"/>
    </source>
</evidence>
<dbReference type="PANTHER" id="PTHR47926:SF436">
    <property type="entry name" value="PENTATRICOPEPTIDE REPEAT-CONTAINING PROTEIN ELI1, CHLOROPLASTIC-LIKE ISOFORM X2"/>
    <property type="match status" value="1"/>
</dbReference>
<evidence type="ECO:0000256" key="1">
    <source>
        <dbReference type="ARBA" id="ARBA00022737"/>
    </source>
</evidence>
<dbReference type="PROSITE" id="PS51257">
    <property type="entry name" value="PROKAR_LIPOPROTEIN"/>
    <property type="match status" value="1"/>
</dbReference>
<organism evidence="2 3">
    <name type="scientific">Datura stramonium</name>
    <name type="common">Jimsonweed</name>
    <name type="synonym">Common thornapple</name>
    <dbReference type="NCBI Taxonomy" id="4076"/>
    <lineage>
        <taxon>Eukaryota</taxon>
        <taxon>Viridiplantae</taxon>
        <taxon>Streptophyta</taxon>
        <taxon>Embryophyta</taxon>
        <taxon>Tracheophyta</taxon>
        <taxon>Spermatophyta</taxon>
        <taxon>Magnoliopsida</taxon>
        <taxon>eudicotyledons</taxon>
        <taxon>Gunneridae</taxon>
        <taxon>Pentapetalae</taxon>
        <taxon>asterids</taxon>
        <taxon>lamiids</taxon>
        <taxon>Solanales</taxon>
        <taxon>Solanaceae</taxon>
        <taxon>Solanoideae</taxon>
        <taxon>Datureae</taxon>
        <taxon>Datura</taxon>
    </lineage>
</organism>
<proteinExistence type="predicted"/>
<dbReference type="PANTHER" id="PTHR47926">
    <property type="entry name" value="PENTATRICOPEPTIDE REPEAT-CONTAINING PROTEIN"/>
    <property type="match status" value="1"/>
</dbReference>
<dbReference type="InterPro" id="IPR002885">
    <property type="entry name" value="PPR_rpt"/>
</dbReference>
<dbReference type="Pfam" id="PF01535">
    <property type="entry name" value="PPR"/>
    <property type="match status" value="2"/>
</dbReference>
<dbReference type="NCBIfam" id="TIGR00756">
    <property type="entry name" value="PPR"/>
    <property type="match status" value="1"/>
</dbReference>
<dbReference type="Gene3D" id="1.25.40.10">
    <property type="entry name" value="Tetratricopeptide repeat domain"/>
    <property type="match status" value="1"/>
</dbReference>
<dbReference type="Proteomes" id="UP000823775">
    <property type="component" value="Unassembled WGS sequence"/>
</dbReference>